<accession>A0ABU7DHW0</accession>
<dbReference type="Proteomes" id="UP001352852">
    <property type="component" value="Unassembled WGS sequence"/>
</dbReference>
<comment type="caution">
    <text evidence="1">The sequence shown here is derived from an EMBL/GenBank/DDBJ whole genome shotgun (WGS) entry which is preliminary data.</text>
</comment>
<evidence type="ECO:0000313" key="2">
    <source>
        <dbReference type="Proteomes" id="UP001352852"/>
    </source>
</evidence>
<dbReference type="EMBL" id="JAHUTJ010026256">
    <property type="protein sequence ID" value="MED6274683.1"/>
    <property type="molecule type" value="Genomic_DNA"/>
</dbReference>
<reference evidence="1 2" key="1">
    <citation type="submission" date="2021-06" db="EMBL/GenBank/DDBJ databases">
        <authorList>
            <person name="Palmer J.M."/>
        </authorList>
    </citation>
    <scope>NUCLEOTIDE SEQUENCE [LARGE SCALE GENOMIC DNA]</scope>
    <source>
        <strain evidence="1 2">CL_MEX2019</strain>
        <tissue evidence="1">Muscle</tissue>
    </source>
</reference>
<name>A0ABU7DHW0_9TELE</name>
<gene>
    <name evidence="1" type="ORF">CHARACLAT_018790</name>
</gene>
<proteinExistence type="predicted"/>
<protein>
    <submittedName>
        <fullName evidence="1">Uncharacterized protein</fullName>
    </submittedName>
</protein>
<organism evidence="1 2">
    <name type="scientific">Characodon lateralis</name>
    <dbReference type="NCBI Taxonomy" id="208331"/>
    <lineage>
        <taxon>Eukaryota</taxon>
        <taxon>Metazoa</taxon>
        <taxon>Chordata</taxon>
        <taxon>Craniata</taxon>
        <taxon>Vertebrata</taxon>
        <taxon>Euteleostomi</taxon>
        <taxon>Actinopterygii</taxon>
        <taxon>Neopterygii</taxon>
        <taxon>Teleostei</taxon>
        <taxon>Neoteleostei</taxon>
        <taxon>Acanthomorphata</taxon>
        <taxon>Ovalentaria</taxon>
        <taxon>Atherinomorphae</taxon>
        <taxon>Cyprinodontiformes</taxon>
        <taxon>Goodeidae</taxon>
        <taxon>Characodon</taxon>
    </lineage>
</organism>
<evidence type="ECO:0000313" key="1">
    <source>
        <dbReference type="EMBL" id="MED6274683.1"/>
    </source>
</evidence>
<keyword evidence="2" id="KW-1185">Reference proteome</keyword>
<sequence>MMRSIGIHKDGVKEHNNNLSVHRERKYFPYQSTTIDLIPSCFVAHTSVKVGVEVVLLTEFVRERDAGDQFTPVALDWVDIEEHYEARKETYKYQQEDNDLAAFAVHVHATEANVG</sequence>